<evidence type="ECO:0000313" key="3">
    <source>
        <dbReference type="EMBL" id="OQS03103.1"/>
    </source>
</evidence>
<dbReference type="InterPro" id="IPR018247">
    <property type="entry name" value="EF_Hand_1_Ca_BS"/>
</dbReference>
<evidence type="ECO:0000313" key="4">
    <source>
        <dbReference type="Proteomes" id="UP000243217"/>
    </source>
</evidence>
<dbReference type="GO" id="GO:0016740">
    <property type="term" value="F:transferase activity"/>
    <property type="evidence" value="ECO:0007669"/>
    <property type="project" value="UniProtKB-KW"/>
</dbReference>
<dbReference type="EMBL" id="JNBS01000996">
    <property type="protein sequence ID" value="OQS03103.1"/>
    <property type="molecule type" value="Genomic_DNA"/>
</dbReference>
<reference evidence="3 4" key="1">
    <citation type="journal article" date="2014" name="Genome Biol. Evol.">
        <title>The secreted proteins of Achlya hypogyna and Thraustotheca clavata identify the ancestral oomycete secretome and reveal gene acquisitions by horizontal gene transfer.</title>
        <authorList>
            <person name="Misner I."/>
            <person name="Blouin N."/>
            <person name="Leonard G."/>
            <person name="Richards T.A."/>
            <person name="Lane C.E."/>
        </authorList>
    </citation>
    <scope>NUCLEOTIDE SEQUENCE [LARGE SCALE GENOMIC DNA]</scope>
    <source>
        <strain evidence="3 4">ATCC 34112</strain>
    </source>
</reference>
<dbReference type="PANTHER" id="PTHR24045:SF0">
    <property type="entry name" value="N-ACETYLGLUCOSAMINE-1-PHOSPHOTRANSFERASE SUBUNITS ALPHA_BETA"/>
    <property type="match status" value="1"/>
</dbReference>
<dbReference type="InterPro" id="IPR031357">
    <property type="entry name" value="Stealth_CR3"/>
</dbReference>
<dbReference type="OrthoDB" id="263283at2759"/>
<protein>
    <recommendedName>
        <fullName evidence="2">Stealth protein CR3 conserved region 3 domain-containing protein</fullName>
    </recommendedName>
</protein>
<dbReference type="PANTHER" id="PTHR24045">
    <property type="match status" value="1"/>
</dbReference>
<proteinExistence type="predicted"/>
<dbReference type="PROSITE" id="PS00018">
    <property type="entry name" value="EF_HAND_1"/>
    <property type="match status" value="1"/>
</dbReference>
<evidence type="ECO:0000259" key="2">
    <source>
        <dbReference type="Pfam" id="PF17102"/>
    </source>
</evidence>
<accession>A0A1V9ZYJ2</accession>
<keyword evidence="4" id="KW-1185">Reference proteome</keyword>
<evidence type="ECO:0000256" key="1">
    <source>
        <dbReference type="ARBA" id="ARBA00022679"/>
    </source>
</evidence>
<organism evidence="3 4">
    <name type="scientific">Thraustotheca clavata</name>
    <dbReference type="NCBI Taxonomy" id="74557"/>
    <lineage>
        <taxon>Eukaryota</taxon>
        <taxon>Sar</taxon>
        <taxon>Stramenopiles</taxon>
        <taxon>Oomycota</taxon>
        <taxon>Saprolegniomycetes</taxon>
        <taxon>Saprolegniales</taxon>
        <taxon>Achlyaceae</taxon>
        <taxon>Thraustotheca</taxon>
    </lineage>
</organism>
<keyword evidence="1" id="KW-0808">Transferase</keyword>
<dbReference type="Proteomes" id="UP000243217">
    <property type="component" value="Unassembled WGS sequence"/>
</dbReference>
<sequence>MGDGTCNLACNIERCDFDFGDCSCEKATPPVADCDVNKTWISTLSERDCTWFNWCNEIYTEIKSSCEIKQNHRQREYLTRENMLTYCTRQGTQTPFEIDIAESLAKKMCDIRTKGKELPFLTYGCKEPRPPPLEPTDDMDKYGNSLRYVNRLYTNVFGKTKKRRGVPGHTVHFIQKRLLTELKQQWPEQFQATSTRYAICISYMHYVINRRQLHPPTTLDEIFNMHIDINHNGVVDEWEINNIAILLGVSNSSVKTYCTGNGWTKEYLLNECLDLVFQLTSIPKLPVNSHNITDARALFLMLRDHVNASETAKHLQIHNEKLCASTMISKLQIPR</sequence>
<dbReference type="GO" id="GO:0005794">
    <property type="term" value="C:Golgi apparatus"/>
    <property type="evidence" value="ECO:0007669"/>
    <property type="project" value="TreeGrafter"/>
</dbReference>
<dbReference type="STRING" id="74557.A0A1V9ZYJ2"/>
<gene>
    <name evidence="3" type="ORF">THRCLA_04588</name>
</gene>
<comment type="caution">
    <text evidence="3">The sequence shown here is derived from an EMBL/GenBank/DDBJ whole genome shotgun (WGS) entry which is preliminary data.</text>
</comment>
<feature type="non-terminal residue" evidence="3">
    <location>
        <position position="335"/>
    </location>
</feature>
<dbReference type="AlphaFoldDB" id="A0A1V9ZYJ2"/>
<dbReference type="Pfam" id="PF17102">
    <property type="entry name" value="Stealth_CR3"/>
    <property type="match status" value="1"/>
</dbReference>
<feature type="domain" description="Stealth protein CR3 conserved region 3" evidence="2">
    <location>
        <begin position="169"/>
        <end position="196"/>
    </location>
</feature>
<name>A0A1V9ZYJ2_9STRA</name>
<dbReference type="InterPro" id="IPR047141">
    <property type="entry name" value="Stealth"/>
</dbReference>